<evidence type="ECO:0000313" key="2">
    <source>
        <dbReference type="EMBL" id="OHA23162.1"/>
    </source>
</evidence>
<evidence type="ECO:0000313" key="3">
    <source>
        <dbReference type="Proteomes" id="UP000176493"/>
    </source>
</evidence>
<reference evidence="2 3" key="1">
    <citation type="journal article" date="2016" name="Nat. Commun.">
        <title>Thousands of microbial genomes shed light on interconnected biogeochemical processes in an aquifer system.</title>
        <authorList>
            <person name="Anantharaman K."/>
            <person name="Brown C.T."/>
            <person name="Hug L.A."/>
            <person name="Sharon I."/>
            <person name="Castelle C.J."/>
            <person name="Probst A.J."/>
            <person name="Thomas B.C."/>
            <person name="Singh A."/>
            <person name="Wilkins M.J."/>
            <person name="Karaoz U."/>
            <person name="Brodie E.L."/>
            <person name="Williams K.H."/>
            <person name="Hubbard S.S."/>
            <person name="Banfield J.F."/>
        </authorList>
    </citation>
    <scope>NUCLEOTIDE SEQUENCE [LARGE SCALE GENOMIC DNA]</scope>
</reference>
<feature type="compositionally biased region" description="Acidic residues" evidence="1">
    <location>
        <begin position="77"/>
        <end position="93"/>
    </location>
</feature>
<evidence type="ECO:0000256" key="1">
    <source>
        <dbReference type="SAM" id="MobiDB-lite"/>
    </source>
</evidence>
<organism evidence="2 3">
    <name type="scientific">Candidatus Taylorbacteria bacterium RIFCSPHIGHO2_02_49_25</name>
    <dbReference type="NCBI Taxonomy" id="1802305"/>
    <lineage>
        <taxon>Bacteria</taxon>
        <taxon>Candidatus Tayloriibacteriota</taxon>
    </lineage>
</organism>
<feature type="region of interest" description="Disordered" evidence="1">
    <location>
        <begin position="77"/>
        <end position="99"/>
    </location>
</feature>
<dbReference type="EMBL" id="MHRJ01000014">
    <property type="protein sequence ID" value="OHA23162.1"/>
    <property type="molecule type" value="Genomic_DNA"/>
</dbReference>
<sequence>MKTLLTTVAMVIVAAAVAFAAWKLYDRLVLNASRGQTESADETVTGDFPGFDGGDDTLFEDANVIIDSDEVYEDFSLPDEGIEPTQPDDDGADFEGVGF</sequence>
<proteinExistence type="predicted"/>
<accession>A0A1G2MJJ4</accession>
<dbReference type="Proteomes" id="UP000176493">
    <property type="component" value="Unassembled WGS sequence"/>
</dbReference>
<protein>
    <submittedName>
        <fullName evidence="2">Uncharacterized protein</fullName>
    </submittedName>
</protein>
<name>A0A1G2MJJ4_9BACT</name>
<dbReference type="AlphaFoldDB" id="A0A1G2MJJ4"/>
<comment type="caution">
    <text evidence="2">The sequence shown here is derived from an EMBL/GenBank/DDBJ whole genome shotgun (WGS) entry which is preliminary data.</text>
</comment>
<gene>
    <name evidence="2" type="ORF">A2W52_04620</name>
</gene>